<dbReference type="FunFam" id="3.40.50.10380:FF:000003">
    <property type="entry name" value="NADP-dependent malic enzyme"/>
    <property type="match status" value="1"/>
</dbReference>
<proteinExistence type="inferred from homology"/>
<feature type="binding site" evidence="5">
    <location>
        <position position="135"/>
    </location>
    <ligand>
        <name>a divalent metal cation</name>
        <dbReference type="ChEBI" id="CHEBI:60240"/>
    </ligand>
</feature>
<feature type="binding site" evidence="4">
    <location>
        <position position="287"/>
    </location>
    <ligand>
        <name>(S)-malate</name>
        <dbReference type="ChEBI" id="CHEBI:15589"/>
    </ligand>
</feature>
<dbReference type="GO" id="GO:0046872">
    <property type="term" value="F:metal ion binding"/>
    <property type="evidence" value="ECO:0007669"/>
    <property type="project" value="UniProtKB-KW"/>
</dbReference>
<evidence type="ECO:0000256" key="1">
    <source>
        <dbReference type="ARBA" id="ARBA00008785"/>
    </source>
</evidence>
<dbReference type="SUPFAM" id="SSF51735">
    <property type="entry name" value="NAD(P)-binding Rossmann-fold domains"/>
    <property type="match status" value="1"/>
</dbReference>
<evidence type="ECO:0000256" key="3">
    <source>
        <dbReference type="PIRSR" id="PIRSR000106-1"/>
    </source>
</evidence>
<dbReference type="Pfam" id="PF00390">
    <property type="entry name" value="malic"/>
    <property type="match status" value="1"/>
</dbReference>
<feature type="active site" description="Proton donor" evidence="3">
    <location>
        <position position="37"/>
    </location>
</feature>
<evidence type="ECO:0000256" key="4">
    <source>
        <dbReference type="PIRSR" id="PIRSR000106-2"/>
    </source>
</evidence>
<feature type="active site" description="Proton acceptor" evidence="3">
    <location>
        <position position="92"/>
    </location>
</feature>
<evidence type="ECO:0000256" key="2">
    <source>
        <dbReference type="ARBA" id="ARBA00023002"/>
    </source>
</evidence>
<feature type="binding site" evidence="4">
    <location>
        <position position="316"/>
    </location>
    <ligand>
        <name>(S)-malate</name>
        <dbReference type="ChEBI" id="CHEBI:15589"/>
    </ligand>
</feature>
<dbReference type="PIRSF" id="PIRSF000106">
    <property type="entry name" value="ME"/>
    <property type="match status" value="1"/>
</dbReference>
<dbReference type="PANTHER" id="PTHR43237">
    <property type="entry name" value="NADP-DEPENDENT MALIC ENZYME"/>
    <property type="match status" value="1"/>
</dbReference>
<name>A0A8J3YZH4_9ACTN</name>
<dbReference type="AlphaFoldDB" id="A0A8J3YZH4"/>
<dbReference type="CDD" id="cd05311">
    <property type="entry name" value="NAD_bind_2_malic_enz"/>
    <property type="match status" value="1"/>
</dbReference>
<dbReference type="InterPro" id="IPR001891">
    <property type="entry name" value="Malic_OxRdtase"/>
</dbReference>
<dbReference type="GO" id="GO:0004470">
    <property type="term" value="F:malic enzyme activity"/>
    <property type="evidence" value="ECO:0007669"/>
    <property type="project" value="InterPro"/>
</dbReference>
<evidence type="ECO:0000313" key="9">
    <source>
        <dbReference type="Proteomes" id="UP000612585"/>
    </source>
</evidence>
<protein>
    <submittedName>
        <fullName evidence="8">Malate dehydrogenase</fullName>
    </submittedName>
</protein>
<evidence type="ECO:0000313" key="8">
    <source>
        <dbReference type="EMBL" id="GIJ53422.1"/>
    </source>
</evidence>
<comment type="cofactor">
    <cofactor evidence="5">
        <name>Mg(2+)</name>
        <dbReference type="ChEBI" id="CHEBI:18420"/>
    </cofactor>
    <cofactor evidence="5">
        <name>Mn(2+)</name>
        <dbReference type="ChEBI" id="CHEBI:29035"/>
    </cofactor>
    <text evidence="5">Divalent metal cations. Prefers magnesium or manganese.</text>
</comment>
<keyword evidence="5" id="KW-0479">Metal-binding</keyword>
<gene>
    <name evidence="8" type="ORF">Vau01_009380</name>
</gene>
<dbReference type="SUPFAM" id="SSF53223">
    <property type="entry name" value="Aminoacid dehydrogenase-like, N-terminal domain"/>
    <property type="match status" value="1"/>
</dbReference>
<evidence type="ECO:0000259" key="6">
    <source>
        <dbReference type="SMART" id="SM00919"/>
    </source>
</evidence>
<accession>A0A8J3YZH4</accession>
<evidence type="ECO:0000259" key="7">
    <source>
        <dbReference type="SMART" id="SM01274"/>
    </source>
</evidence>
<feature type="domain" description="Malic enzyme NAD-binding" evidence="6">
    <location>
        <begin position="161"/>
        <end position="383"/>
    </location>
</feature>
<sequence length="393" mass="40187">MSSFDPDDPIFAMHKGGKLAVHSTVPLATRDDLSMAYTPGVARVCEAIAADESLVHDYTWVGSTVAVVTDGTAVLGLGDIGPRAAMPVMEGKAVLFKQFGNVDAVPICLATKDPDEIVAAVIAMAPSFGGINLEDISAPRCFDIERRLIDALDIPVFHDDQHGTAIVVLAALRNAATLLDRRLADLRVVVSGAGASGTAVTKMLIAGGVDAAEVIVLDSRGTIHSGREDLNPAKRGLAELTNARRVSGGIHEALRGADVLIGLSGGTIPEDALAGMKPGGVIFALANPTPEVLPAIAHKHAALVATGRSDFPNQINNVLAFPGVFRGALDAGATRITEGMKLAAAEAIAGAVASDLKPDAIVPSALDPGVAVAVAHAVADAARREGVCRGSVA</sequence>
<dbReference type="PANTHER" id="PTHR43237:SF4">
    <property type="entry name" value="NADP-DEPENDENT MALIC ENZYME"/>
    <property type="match status" value="1"/>
</dbReference>
<keyword evidence="2" id="KW-0560">Oxidoreductase</keyword>
<dbReference type="InterPro" id="IPR012301">
    <property type="entry name" value="Malic_N_dom"/>
</dbReference>
<dbReference type="InterPro" id="IPR037062">
    <property type="entry name" value="Malic_N_dom_sf"/>
</dbReference>
<feature type="domain" description="Malic enzyme N-terminal" evidence="7">
    <location>
        <begin position="16"/>
        <end position="149"/>
    </location>
</feature>
<dbReference type="Gene3D" id="3.40.50.10380">
    <property type="entry name" value="Malic enzyme, N-terminal domain"/>
    <property type="match status" value="1"/>
</dbReference>
<dbReference type="InterPro" id="IPR051674">
    <property type="entry name" value="Malate_Decarboxylase"/>
</dbReference>
<dbReference type="Gene3D" id="3.40.50.720">
    <property type="entry name" value="NAD(P)-binding Rossmann-like Domain"/>
    <property type="match status" value="1"/>
</dbReference>
<dbReference type="GO" id="GO:0051287">
    <property type="term" value="F:NAD binding"/>
    <property type="evidence" value="ECO:0007669"/>
    <property type="project" value="InterPro"/>
</dbReference>
<dbReference type="InterPro" id="IPR045213">
    <property type="entry name" value="Malic_NAD-bd_bact_type"/>
</dbReference>
<feature type="binding site" evidence="5">
    <location>
        <position position="134"/>
    </location>
    <ligand>
        <name>a divalent metal cation</name>
        <dbReference type="ChEBI" id="CHEBI:60240"/>
    </ligand>
</feature>
<feature type="binding site" evidence="5">
    <location>
        <position position="160"/>
    </location>
    <ligand>
        <name>a divalent metal cation</name>
        <dbReference type="ChEBI" id="CHEBI:60240"/>
    </ligand>
</feature>
<organism evidence="8 9">
    <name type="scientific">Virgisporangium aurantiacum</name>
    <dbReference type="NCBI Taxonomy" id="175570"/>
    <lineage>
        <taxon>Bacteria</taxon>
        <taxon>Bacillati</taxon>
        <taxon>Actinomycetota</taxon>
        <taxon>Actinomycetes</taxon>
        <taxon>Micromonosporales</taxon>
        <taxon>Micromonosporaceae</taxon>
        <taxon>Virgisporangium</taxon>
    </lineage>
</organism>
<dbReference type="EMBL" id="BOPG01000006">
    <property type="protein sequence ID" value="GIJ53422.1"/>
    <property type="molecule type" value="Genomic_DNA"/>
</dbReference>
<dbReference type="GO" id="GO:0016616">
    <property type="term" value="F:oxidoreductase activity, acting on the CH-OH group of donors, NAD or NADP as acceptor"/>
    <property type="evidence" value="ECO:0007669"/>
    <property type="project" value="InterPro"/>
</dbReference>
<comment type="similarity">
    <text evidence="1">Belongs to the malic enzymes family.</text>
</comment>
<dbReference type="SMART" id="SM01274">
    <property type="entry name" value="malic"/>
    <property type="match status" value="1"/>
</dbReference>
<dbReference type="InterPro" id="IPR012302">
    <property type="entry name" value="Malic_NAD-bd"/>
</dbReference>
<comment type="caution">
    <text evidence="8">The sequence shown here is derived from an EMBL/GenBank/DDBJ whole genome shotgun (WGS) entry which is preliminary data.</text>
</comment>
<dbReference type="InterPro" id="IPR036291">
    <property type="entry name" value="NAD(P)-bd_dom_sf"/>
</dbReference>
<keyword evidence="9" id="KW-1185">Reference proteome</keyword>
<reference evidence="8" key="1">
    <citation type="submission" date="2021-01" db="EMBL/GenBank/DDBJ databases">
        <title>Whole genome shotgun sequence of Virgisporangium aurantiacum NBRC 16421.</title>
        <authorList>
            <person name="Komaki H."/>
            <person name="Tamura T."/>
        </authorList>
    </citation>
    <scope>NUCLEOTIDE SEQUENCE</scope>
    <source>
        <strain evidence="8">NBRC 16421</strain>
    </source>
</reference>
<evidence type="ECO:0000256" key="5">
    <source>
        <dbReference type="PIRSR" id="PIRSR000106-3"/>
    </source>
</evidence>
<dbReference type="InterPro" id="IPR046346">
    <property type="entry name" value="Aminoacid_DH-like_N_sf"/>
</dbReference>
<dbReference type="Pfam" id="PF03949">
    <property type="entry name" value="Malic_M"/>
    <property type="match status" value="1"/>
</dbReference>
<dbReference type="Proteomes" id="UP000612585">
    <property type="component" value="Unassembled WGS sequence"/>
</dbReference>
<dbReference type="SMART" id="SM00919">
    <property type="entry name" value="Malic_M"/>
    <property type="match status" value="1"/>
</dbReference>